<dbReference type="RefSeq" id="XP_007409957.1">
    <property type="nucleotide sequence ID" value="XM_007409895.1"/>
</dbReference>
<sequence length="424" mass="46661">MFPFLYDQPRAAMISMLERAASALFDQQQQTNSLPDPTQTQLPSSHQTNNANNNVSTSNRVNNRTLMNNFLNNGIINTSTASNQSTTIIDQTKAPISKERMLSMTSEELRCLAEKNSTAGINKDQMDKLIAFHESQQHALAMMALEIGVSVSAIEATWGKCIAVRMATAWNRFLQSDKAKQLFKIHGGVANGQAMSELSRMWKHMSPEAKATFKAPLPDVDLDFGDKIVSNKRARQIVQPRTVLKANPTSLQKSEKQVQTFLTNIIAQHVAAHNFQHRVATPGAHLAVELITETAGTEEFASLVQSYITGNSTEALEAKRQCKGNNAKSIKKEVFSRLGRLLAEHTNTALSNWPWSNCDSTLAAFGLWVALTRPESKLNINVLKTPPAKLSGPDSRLIMFELDQGGIGSLPIEGTEDDITLESD</sequence>
<dbReference type="InterPro" id="IPR036910">
    <property type="entry name" value="HMG_box_dom_sf"/>
</dbReference>
<dbReference type="OrthoDB" id="2507007at2759"/>
<dbReference type="AlphaFoldDB" id="F4RLH1"/>
<evidence type="ECO:0000313" key="3">
    <source>
        <dbReference type="Proteomes" id="UP000001072"/>
    </source>
</evidence>
<feature type="region of interest" description="Disordered" evidence="1">
    <location>
        <begin position="27"/>
        <end position="60"/>
    </location>
</feature>
<accession>F4RLH1</accession>
<feature type="compositionally biased region" description="Low complexity" evidence="1">
    <location>
        <begin position="48"/>
        <end position="60"/>
    </location>
</feature>
<dbReference type="EMBL" id="GL883106">
    <property type="protein sequence ID" value="EGG06997.1"/>
    <property type="molecule type" value="Genomic_DNA"/>
</dbReference>
<proteinExistence type="predicted"/>
<gene>
    <name evidence="2" type="ORF">MELLADRAFT_86156</name>
</gene>
<evidence type="ECO:0000313" key="2">
    <source>
        <dbReference type="EMBL" id="EGG06997.1"/>
    </source>
</evidence>
<feature type="compositionally biased region" description="Polar residues" evidence="1">
    <location>
        <begin position="27"/>
        <end position="47"/>
    </location>
</feature>
<organism evidence="3">
    <name type="scientific">Melampsora larici-populina (strain 98AG31 / pathotype 3-4-7)</name>
    <name type="common">Poplar leaf rust fungus</name>
    <dbReference type="NCBI Taxonomy" id="747676"/>
    <lineage>
        <taxon>Eukaryota</taxon>
        <taxon>Fungi</taxon>
        <taxon>Dikarya</taxon>
        <taxon>Basidiomycota</taxon>
        <taxon>Pucciniomycotina</taxon>
        <taxon>Pucciniomycetes</taxon>
        <taxon>Pucciniales</taxon>
        <taxon>Melampsoraceae</taxon>
        <taxon>Melampsora</taxon>
    </lineage>
</organism>
<keyword evidence="3" id="KW-1185">Reference proteome</keyword>
<dbReference type="KEGG" id="mlr:MELLADRAFT_86156"/>
<dbReference type="GeneID" id="18934102"/>
<dbReference type="VEuPathDB" id="FungiDB:MELLADRAFT_86156"/>
<dbReference type="Proteomes" id="UP000001072">
    <property type="component" value="Unassembled WGS sequence"/>
</dbReference>
<dbReference type="InParanoid" id="F4RLH1"/>
<name>F4RLH1_MELLP</name>
<evidence type="ECO:0000256" key="1">
    <source>
        <dbReference type="SAM" id="MobiDB-lite"/>
    </source>
</evidence>
<reference evidence="3" key="1">
    <citation type="journal article" date="2011" name="Proc. Natl. Acad. Sci. U.S.A.">
        <title>Obligate biotrophy features unraveled by the genomic analysis of rust fungi.</title>
        <authorList>
            <person name="Duplessis S."/>
            <person name="Cuomo C.A."/>
            <person name="Lin Y.-C."/>
            <person name="Aerts A."/>
            <person name="Tisserant E."/>
            <person name="Veneault-Fourrey C."/>
            <person name="Joly D.L."/>
            <person name="Hacquard S."/>
            <person name="Amselem J."/>
            <person name="Cantarel B.L."/>
            <person name="Chiu R."/>
            <person name="Coutinho P.M."/>
            <person name="Feau N."/>
            <person name="Field M."/>
            <person name="Frey P."/>
            <person name="Gelhaye E."/>
            <person name="Goldberg J."/>
            <person name="Grabherr M.G."/>
            <person name="Kodira C.D."/>
            <person name="Kohler A."/>
            <person name="Kuees U."/>
            <person name="Lindquist E.A."/>
            <person name="Lucas S.M."/>
            <person name="Mago R."/>
            <person name="Mauceli E."/>
            <person name="Morin E."/>
            <person name="Murat C."/>
            <person name="Pangilinan J.L."/>
            <person name="Park R."/>
            <person name="Pearson M."/>
            <person name="Quesneville H."/>
            <person name="Rouhier N."/>
            <person name="Sakthikumar S."/>
            <person name="Salamov A.A."/>
            <person name="Schmutz J."/>
            <person name="Selles B."/>
            <person name="Shapiro H."/>
            <person name="Tanguay P."/>
            <person name="Tuskan G.A."/>
            <person name="Henrissat B."/>
            <person name="Van de Peer Y."/>
            <person name="Rouze P."/>
            <person name="Ellis J.G."/>
            <person name="Dodds P.N."/>
            <person name="Schein J.E."/>
            <person name="Zhong S."/>
            <person name="Hamelin R.C."/>
            <person name="Grigoriev I.V."/>
            <person name="Szabo L.J."/>
            <person name="Martin F."/>
        </authorList>
    </citation>
    <scope>NUCLEOTIDE SEQUENCE [LARGE SCALE GENOMIC DNA]</scope>
    <source>
        <strain evidence="3">98AG31 / pathotype 3-4-7</strain>
    </source>
</reference>
<dbReference type="SUPFAM" id="SSF47095">
    <property type="entry name" value="HMG-box"/>
    <property type="match status" value="1"/>
</dbReference>
<dbReference type="CDD" id="cd00084">
    <property type="entry name" value="HMG-box_SF"/>
    <property type="match status" value="1"/>
</dbReference>
<protein>
    <submittedName>
        <fullName evidence="2">Uncharacterized protein</fullName>
    </submittedName>
</protein>
<dbReference type="HOGENOM" id="CLU_729735_0_0_1"/>